<dbReference type="OrthoDB" id="3244185at2759"/>
<dbReference type="Proteomes" id="UP000559256">
    <property type="component" value="Unassembled WGS sequence"/>
</dbReference>
<evidence type="ECO:0000313" key="2">
    <source>
        <dbReference type="Proteomes" id="UP000559256"/>
    </source>
</evidence>
<evidence type="ECO:0000313" key="1">
    <source>
        <dbReference type="EMBL" id="KAF5331495.1"/>
    </source>
</evidence>
<keyword evidence="2" id="KW-1185">Reference proteome</keyword>
<name>A0A8H5FC10_9AGAR</name>
<dbReference type="EMBL" id="JAACJM010000323">
    <property type="protein sequence ID" value="KAF5331495.1"/>
    <property type="molecule type" value="Genomic_DNA"/>
</dbReference>
<gene>
    <name evidence="1" type="ORF">D9758_018262</name>
</gene>
<dbReference type="AlphaFoldDB" id="A0A8H5FC10"/>
<sequence>MARWLERREKVLDHSTYISWRLSPDSTPSSFDTDVEINSSSGRRYDFPGSRQTLSDLKCTLTSKMTRNPTIKSVPLIKIEDTSPTGYGATQFVHALKRFIVQFRDPDVRPADIEDWAKFVTLPFRRIPVWHKVKFVNHDLYGKETLDSVCARPRRMCKKANKVIQASQFDPALIQIKDTDDGNERLHDMRIGRVRVIFSFPMQDLETLFPSDMPPPPHLAYVEWYTKFSARGDPYSGLHKVKRQISGNSPSASIIPLEKIRRSIHLFPKWGGVVPGEWSSETVLDDCDTFWVNIFKDNISYFNLS</sequence>
<protein>
    <submittedName>
        <fullName evidence="1">Uncharacterized protein</fullName>
    </submittedName>
</protein>
<proteinExistence type="predicted"/>
<accession>A0A8H5FC10</accession>
<organism evidence="1 2">
    <name type="scientific">Tetrapyrgos nigripes</name>
    <dbReference type="NCBI Taxonomy" id="182062"/>
    <lineage>
        <taxon>Eukaryota</taxon>
        <taxon>Fungi</taxon>
        <taxon>Dikarya</taxon>
        <taxon>Basidiomycota</taxon>
        <taxon>Agaricomycotina</taxon>
        <taxon>Agaricomycetes</taxon>
        <taxon>Agaricomycetidae</taxon>
        <taxon>Agaricales</taxon>
        <taxon>Marasmiineae</taxon>
        <taxon>Marasmiaceae</taxon>
        <taxon>Tetrapyrgos</taxon>
    </lineage>
</organism>
<comment type="caution">
    <text evidence="1">The sequence shown here is derived from an EMBL/GenBank/DDBJ whole genome shotgun (WGS) entry which is preliminary data.</text>
</comment>
<reference evidence="1 2" key="1">
    <citation type="journal article" date="2020" name="ISME J.">
        <title>Uncovering the hidden diversity of litter-decomposition mechanisms in mushroom-forming fungi.</title>
        <authorList>
            <person name="Floudas D."/>
            <person name="Bentzer J."/>
            <person name="Ahren D."/>
            <person name="Johansson T."/>
            <person name="Persson P."/>
            <person name="Tunlid A."/>
        </authorList>
    </citation>
    <scope>NUCLEOTIDE SEQUENCE [LARGE SCALE GENOMIC DNA]</scope>
    <source>
        <strain evidence="1 2">CBS 291.85</strain>
    </source>
</reference>